<gene>
    <name evidence="1" type="ORF">L6452_06843</name>
</gene>
<reference evidence="1 2" key="2">
    <citation type="journal article" date="2022" name="Mol. Ecol. Resour.">
        <title>The genomes of chicory, endive, great burdock and yacon provide insights into Asteraceae paleo-polyploidization history and plant inulin production.</title>
        <authorList>
            <person name="Fan W."/>
            <person name="Wang S."/>
            <person name="Wang H."/>
            <person name="Wang A."/>
            <person name="Jiang F."/>
            <person name="Liu H."/>
            <person name="Zhao H."/>
            <person name="Xu D."/>
            <person name="Zhang Y."/>
        </authorList>
    </citation>
    <scope>NUCLEOTIDE SEQUENCE [LARGE SCALE GENOMIC DNA]</scope>
    <source>
        <strain evidence="2">cv. Niubang</strain>
    </source>
</reference>
<accession>A0ACB9EK55</accession>
<dbReference type="Proteomes" id="UP001055879">
    <property type="component" value="Linkage Group LG02"/>
</dbReference>
<organism evidence="1 2">
    <name type="scientific">Arctium lappa</name>
    <name type="common">Greater burdock</name>
    <name type="synonym">Lappa major</name>
    <dbReference type="NCBI Taxonomy" id="4217"/>
    <lineage>
        <taxon>Eukaryota</taxon>
        <taxon>Viridiplantae</taxon>
        <taxon>Streptophyta</taxon>
        <taxon>Embryophyta</taxon>
        <taxon>Tracheophyta</taxon>
        <taxon>Spermatophyta</taxon>
        <taxon>Magnoliopsida</taxon>
        <taxon>eudicotyledons</taxon>
        <taxon>Gunneridae</taxon>
        <taxon>Pentapetalae</taxon>
        <taxon>asterids</taxon>
        <taxon>campanulids</taxon>
        <taxon>Asterales</taxon>
        <taxon>Asteraceae</taxon>
        <taxon>Carduoideae</taxon>
        <taxon>Cardueae</taxon>
        <taxon>Arctiinae</taxon>
        <taxon>Arctium</taxon>
    </lineage>
</organism>
<protein>
    <submittedName>
        <fullName evidence="1">Uncharacterized protein</fullName>
    </submittedName>
</protein>
<evidence type="ECO:0000313" key="2">
    <source>
        <dbReference type="Proteomes" id="UP001055879"/>
    </source>
</evidence>
<dbReference type="EMBL" id="CM042048">
    <property type="protein sequence ID" value="KAI3759212.1"/>
    <property type="molecule type" value="Genomic_DNA"/>
</dbReference>
<keyword evidence="2" id="KW-1185">Reference proteome</keyword>
<proteinExistence type="predicted"/>
<comment type="caution">
    <text evidence="1">The sequence shown here is derived from an EMBL/GenBank/DDBJ whole genome shotgun (WGS) entry which is preliminary data.</text>
</comment>
<sequence>MLRSNPAIPRHLSWPQVPDTEMTYVQKPKQTFNYSMSIPHELIVNYVDPSDDSIIQYCLENDLSLDAAQAEPSHDEQATSFHVDQEVEVVVAEQEVEAPVANQQIDDVLAAIVTTPVVHDDSATTDDTTDGDGDRDADVGDDIAADEDDDNDGNDDDQPSLHVYERIIREPEVHVQEDVISDEESVPINTVVANIQVDELDLAFTHVTAPIQSQAPATSLSVIPSLDTPISAVELSSVQARVSSEKFTTLNEINSDDDDNIRYEKLCNVKEEEYEDIVVISDTEDDSVFMDAKDEEISNTLYGDLPSQEEIPEVAPTTSIPAADTTPTTTSPSGTFEVGQSSRAQADVPPSDPGSLS</sequence>
<reference evidence="2" key="1">
    <citation type="journal article" date="2022" name="Mol. Ecol. Resour.">
        <title>The genomes of chicory, endive, great burdock and yacon provide insights into Asteraceae palaeo-polyploidization history and plant inulin production.</title>
        <authorList>
            <person name="Fan W."/>
            <person name="Wang S."/>
            <person name="Wang H."/>
            <person name="Wang A."/>
            <person name="Jiang F."/>
            <person name="Liu H."/>
            <person name="Zhao H."/>
            <person name="Xu D."/>
            <person name="Zhang Y."/>
        </authorList>
    </citation>
    <scope>NUCLEOTIDE SEQUENCE [LARGE SCALE GENOMIC DNA]</scope>
    <source>
        <strain evidence="2">cv. Niubang</strain>
    </source>
</reference>
<evidence type="ECO:0000313" key="1">
    <source>
        <dbReference type="EMBL" id="KAI3759212.1"/>
    </source>
</evidence>
<name>A0ACB9EK55_ARCLA</name>